<keyword evidence="1 2" id="KW-0238">DNA-binding</keyword>
<gene>
    <name evidence="5" type="ORF">GCM10023217_29210</name>
</gene>
<dbReference type="CDD" id="cd00093">
    <property type="entry name" value="HTH_XRE"/>
    <property type="match status" value="1"/>
</dbReference>
<dbReference type="SUPFAM" id="SSF48498">
    <property type="entry name" value="Tetracyclin repressor-like, C-terminal domain"/>
    <property type="match status" value="1"/>
</dbReference>
<dbReference type="Gene3D" id="1.10.260.40">
    <property type="entry name" value="lambda repressor-like DNA-binding domains"/>
    <property type="match status" value="1"/>
</dbReference>
<name>A0ABP8ZGD9_9ACTN</name>
<dbReference type="Pfam" id="PF17932">
    <property type="entry name" value="TetR_C_24"/>
    <property type="match status" value="1"/>
</dbReference>
<dbReference type="PRINTS" id="PR00455">
    <property type="entry name" value="HTHTETR"/>
</dbReference>
<dbReference type="RefSeq" id="WP_345314063.1">
    <property type="nucleotide sequence ID" value="NZ_BAABIE010000015.1"/>
</dbReference>
<feature type="DNA-binding region" description="H-T-H motif" evidence="2">
    <location>
        <begin position="125"/>
        <end position="144"/>
    </location>
</feature>
<dbReference type="InterPro" id="IPR041490">
    <property type="entry name" value="KstR2_TetR_C"/>
</dbReference>
<accession>A0ABP8ZGD9</accession>
<dbReference type="Pfam" id="PF00440">
    <property type="entry name" value="TetR_N"/>
    <property type="match status" value="1"/>
</dbReference>
<dbReference type="SUPFAM" id="SSF46689">
    <property type="entry name" value="Homeodomain-like"/>
    <property type="match status" value="1"/>
</dbReference>
<feature type="domain" description="HTH cro/C1-type" evidence="3">
    <location>
        <begin position="13"/>
        <end position="67"/>
    </location>
</feature>
<evidence type="ECO:0000313" key="6">
    <source>
        <dbReference type="Proteomes" id="UP001500822"/>
    </source>
</evidence>
<keyword evidence="6" id="KW-1185">Reference proteome</keyword>
<dbReference type="InterPro" id="IPR001387">
    <property type="entry name" value="Cro/C1-type_HTH"/>
</dbReference>
<evidence type="ECO:0008006" key="7">
    <source>
        <dbReference type="Google" id="ProtNLM"/>
    </source>
</evidence>
<dbReference type="InterPro" id="IPR009057">
    <property type="entry name" value="Homeodomain-like_sf"/>
</dbReference>
<dbReference type="InterPro" id="IPR036271">
    <property type="entry name" value="Tet_transcr_reg_TetR-rel_C_sf"/>
</dbReference>
<evidence type="ECO:0000256" key="1">
    <source>
        <dbReference type="ARBA" id="ARBA00023125"/>
    </source>
</evidence>
<evidence type="ECO:0000259" key="4">
    <source>
        <dbReference type="PROSITE" id="PS50977"/>
    </source>
</evidence>
<dbReference type="Gene3D" id="1.10.357.10">
    <property type="entry name" value="Tetracycline Repressor, domain 2"/>
    <property type="match status" value="1"/>
</dbReference>
<sequence>MAEQVDEAVGEAVRALRGRRGITLRELAARLAVSPGTVSAIENGKVGLTVARLHQVALALGVEPASLLRPAPSGPSGVPSGVRGDAVPTPTAVDAEWAVFEELSLDPVLTAAVQVFAETGYHGATMRVVAAEADLSVAGVYRYHRSKQHLLVALADVQLGDLGWRVEAAAAQAADPAGAFADMVRAVVLAQVHRRDLSFIVETELRSLQEPDRSRIVALRADVERAMIDAAVAAAAAGLFSAPDPAAGAQAVLSLCRAVVLRLDGGELPDPPALAAEYAGLALAMLGSRVQ</sequence>
<evidence type="ECO:0000256" key="2">
    <source>
        <dbReference type="PROSITE-ProRule" id="PRU00335"/>
    </source>
</evidence>
<feature type="domain" description="HTH tetR-type" evidence="4">
    <location>
        <begin position="102"/>
        <end position="162"/>
    </location>
</feature>
<proteinExistence type="predicted"/>
<dbReference type="Proteomes" id="UP001500822">
    <property type="component" value="Unassembled WGS sequence"/>
</dbReference>
<evidence type="ECO:0000313" key="5">
    <source>
        <dbReference type="EMBL" id="GAA4755645.1"/>
    </source>
</evidence>
<organism evidence="5 6">
    <name type="scientific">Gordonia alkaliphila</name>
    <dbReference type="NCBI Taxonomy" id="1053547"/>
    <lineage>
        <taxon>Bacteria</taxon>
        <taxon>Bacillati</taxon>
        <taxon>Actinomycetota</taxon>
        <taxon>Actinomycetes</taxon>
        <taxon>Mycobacteriales</taxon>
        <taxon>Gordoniaceae</taxon>
        <taxon>Gordonia</taxon>
    </lineage>
</organism>
<dbReference type="SUPFAM" id="SSF47413">
    <property type="entry name" value="lambda repressor-like DNA-binding domains"/>
    <property type="match status" value="1"/>
</dbReference>
<dbReference type="EMBL" id="BAABIE010000015">
    <property type="protein sequence ID" value="GAA4755645.1"/>
    <property type="molecule type" value="Genomic_DNA"/>
</dbReference>
<comment type="caution">
    <text evidence="5">The sequence shown here is derived from an EMBL/GenBank/DDBJ whole genome shotgun (WGS) entry which is preliminary data.</text>
</comment>
<dbReference type="PROSITE" id="PS50977">
    <property type="entry name" value="HTH_TETR_2"/>
    <property type="match status" value="1"/>
</dbReference>
<dbReference type="InterPro" id="IPR010982">
    <property type="entry name" value="Lambda_DNA-bd_dom_sf"/>
</dbReference>
<protein>
    <recommendedName>
        <fullName evidence="7">TetR family transcriptional regulator</fullName>
    </recommendedName>
</protein>
<dbReference type="PROSITE" id="PS50943">
    <property type="entry name" value="HTH_CROC1"/>
    <property type="match status" value="1"/>
</dbReference>
<reference evidence="6" key="1">
    <citation type="journal article" date="2019" name="Int. J. Syst. Evol. Microbiol.">
        <title>The Global Catalogue of Microorganisms (GCM) 10K type strain sequencing project: providing services to taxonomists for standard genome sequencing and annotation.</title>
        <authorList>
            <consortium name="The Broad Institute Genomics Platform"/>
            <consortium name="The Broad Institute Genome Sequencing Center for Infectious Disease"/>
            <person name="Wu L."/>
            <person name="Ma J."/>
        </authorList>
    </citation>
    <scope>NUCLEOTIDE SEQUENCE [LARGE SCALE GENOMIC DNA]</scope>
    <source>
        <strain evidence="6">JCM 18077</strain>
    </source>
</reference>
<dbReference type="InterPro" id="IPR050109">
    <property type="entry name" value="HTH-type_TetR-like_transc_reg"/>
</dbReference>
<dbReference type="SMART" id="SM00530">
    <property type="entry name" value="HTH_XRE"/>
    <property type="match status" value="1"/>
</dbReference>
<dbReference type="Pfam" id="PF01381">
    <property type="entry name" value="HTH_3"/>
    <property type="match status" value="1"/>
</dbReference>
<dbReference type="InterPro" id="IPR001647">
    <property type="entry name" value="HTH_TetR"/>
</dbReference>
<dbReference type="PANTHER" id="PTHR30055">
    <property type="entry name" value="HTH-TYPE TRANSCRIPTIONAL REGULATOR RUTR"/>
    <property type="match status" value="1"/>
</dbReference>
<dbReference type="PANTHER" id="PTHR30055:SF200">
    <property type="entry name" value="HTH-TYPE TRANSCRIPTIONAL REPRESSOR BDCR"/>
    <property type="match status" value="1"/>
</dbReference>
<evidence type="ECO:0000259" key="3">
    <source>
        <dbReference type="PROSITE" id="PS50943"/>
    </source>
</evidence>